<accession>A0ABT6WSY9</accession>
<reference evidence="1 2" key="1">
    <citation type="submission" date="2023-05" db="EMBL/GenBank/DDBJ databases">
        <title>Actinoplanes sp. NEAU-A12 genome sequencing.</title>
        <authorList>
            <person name="Wang Z.-S."/>
        </authorList>
    </citation>
    <scope>NUCLEOTIDE SEQUENCE [LARGE SCALE GENOMIC DNA]</scope>
    <source>
        <strain evidence="1 2">NEAU-A12</strain>
    </source>
</reference>
<dbReference type="Gene3D" id="3.90.1140.10">
    <property type="entry name" value="Cyclic phosphodiesterase"/>
    <property type="match status" value="1"/>
</dbReference>
<gene>
    <name evidence="1" type="ORF">QLQ12_29830</name>
</gene>
<name>A0ABT6WSY9_9ACTN</name>
<keyword evidence="2" id="KW-1185">Reference proteome</keyword>
<evidence type="ECO:0000313" key="2">
    <source>
        <dbReference type="Proteomes" id="UP001241758"/>
    </source>
</evidence>
<dbReference type="EMBL" id="JASCTH010000022">
    <property type="protein sequence ID" value="MDI6102825.1"/>
    <property type="molecule type" value="Genomic_DNA"/>
</dbReference>
<evidence type="ECO:0008006" key="3">
    <source>
        <dbReference type="Google" id="ProtNLM"/>
    </source>
</evidence>
<dbReference type="Proteomes" id="UP001241758">
    <property type="component" value="Unassembled WGS sequence"/>
</dbReference>
<comment type="caution">
    <text evidence="1">The sequence shown here is derived from an EMBL/GenBank/DDBJ whole genome shotgun (WGS) entry which is preliminary data.</text>
</comment>
<protein>
    <recommendedName>
        <fullName evidence="3">2'-5' RNA ligase family protein</fullName>
    </recommendedName>
</protein>
<proteinExistence type="predicted"/>
<dbReference type="RefSeq" id="WP_282763909.1">
    <property type="nucleotide sequence ID" value="NZ_JASCTH010000022.1"/>
</dbReference>
<evidence type="ECO:0000313" key="1">
    <source>
        <dbReference type="EMBL" id="MDI6102825.1"/>
    </source>
</evidence>
<organism evidence="1 2">
    <name type="scientific">Actinoplanes sandaracinus</name>
    <dbReference type="NCBI Taxonomy" id="3045177"/>
    <lineage>
        <taxon>Bacteria</taxon>
        <taxon>Bacillati</taxon>
        <taxon>Actinomycetota</taxon>
        <taxon>Actinomycetes</taxon>
        <taxon>Micromonosporales</taxon>
        <taxon>Micromonosporaceae</taxon>
        <taxon>Actinoplanes</taxon>
    </lineage>
</organism>
<sequence>MRRDKFDRLFDRGRDAVLSGQHYRDTPPVDGGRWGISVIFRPGGELADRLDALTAEALDVAGGIHWPTGARTTLHMTVRALEAHRLAVPDEDVAVGRYGAALRRAAASGRSVRLGFAGLTLTPSGVMACAYPADDAADSFAAVLADELGRDGGFEADFTRDIWYATLIHFTGPLPDPSALVAWVAARRDIDLGSTHVQEVELVRWQHSGSQPMRVPLLAVPLGKGGAAAAVDRPDFALSSPRVSPSANG</sequence>